<protein>
    <submittedName>
        <fullName evidence="2">Uncharacterized protein</fullName>
    </submittedName>
</protein>
<feature type="non-terminal residue" evidence="2">
    <location>
        <position position="1"/>
    </location>
</feature>
<dbReference type="Proteomes" id="UP000294575">
    <property type="component" value="Unassembled WGS sequence"/>
</dbReference>
<evidence type="ECO:0000313" key="3">
    <source>
        <dbReference type="Proteomes" id="UP000294575"/>
    </source>
</evidence>
<gene>
    <name evidence="2" type="ORF">DFQ45_1161</name>
</gene>
<sequence length="55" mass="6151">NANECHHCLDCQVTYYNDDRCPPLVAKKKRRQRTKAAPDAGEPQIIPAVQLDAST</sequence>
<name>A0A4R6TQT1_9GAMM</name>
<organism evidence="2 3">
    <name type="scientific">Thiopseudomonas denitrificans</name>
    <dbReference type="NCBI Taxonomy" id="1501432"/>
    <lineage>
        <taxon>Bacteria</taxon>
        <taxon>Pseudomonadati</taxon>
        <taxon>Pseudomonadota</taxon>
        <taxon>Gammaproteobacteria</taxon>
        <taxon>Pseudomonadales</taxon>
        <taxon>Pseudomonadaceae</taxon>
        <taxon>Thiopseudomonas</taxon>
    </lineage>
</organism>
<dbReference type="EMBL" id="SNYK01000016">
    <property type="protein sequence ID" value="TDQ35311.1"/>
    <property type="molecule type" value="Genomic_DNA"/>
</dbReference>
<evidence type="ECO:0000313" key="2">
    <source>
        <dbReference type="EMBL" id="TDQ35311.1"/>
    </source>
</evidence>
<feature type="region of interest" description="Disordered" evidence="1">
    <location>
        <begin position="32"/>
        <end position="55"/>
    </location>
</feature>
<accession>A0A4R6TQT1</accession>
<evidence type="ECO:0000256" key="1">
    <source>
        <dbReference type="SAM" id="MobiDB-lite"/>
    </source>
</evidence>
<comment type="caution">
    <text evidence="2">The sequence shown here is derived from an EMBL/GenBank/DDBJ whole genome shotgun (WGS) entry which is preliminary data.</text>
</comment>
<dbReference type="AlphaFoldDB" id="A0A4R6TQT1"/>
<keyword evidence="3" id="KW-1185">Reference proteome</keyword>
<proteinExistence type="predicted"/>
<reference evidence="2 3" key="1">
    <citation type="submission" date="2019-03" db="EMBL/GenBank/DDBJ databases">
        <title>Genomic Encyclopedia of Type Strains, Phase IV (KMG-IV): sequencing the most valuable type-strain genomes for metagenomic binning, comparative biology and taxonomic classification.</title>
        <authorList>
            <person name="Goeker M."/>
        </authorList>
    </citation>
    <scope>NUCLEOTIDE SEQUENCE [LARGE SCALE GENOMIC DNA]</scope>
    <source>
        <strain evidence="2 3">DSM 28679</strain>
    </source>
</reference>